<evidence type="ECO:0000313" key="4">
    <source>
        <dbReference type="Proteomes" id="UP001154061"/>
    </source>
</evidence>
<dbReference type="Pfam" id="PF00903">
    <property type="entry name" value="Glyoxalase"/>
    <property type="match status" value="2"/>
</dbReference>
<dbReference type="CDD" id="cd16359">
    <property type="entry name" value="VOC_BsCatE_like_C"/>
    <property type="match status" value="1"/>
</dbReference>
<feature type="domain" description="VOC" evidence="2">
    <location>
        <begin position="174"/>
        <end position="287"/>
    </location>
</feature>
<dbReference type="GO" id="GO:0004462">
    <property type="term" value="F:lactoylglutathione lyase activity"/>
    <property type="evidence" value="ECO:0007669"/>
    <property type="project" value="InterPro"/>
</dbReference>
<dbReference type="InterPro" id="IPR037523">
    <property type="entry name" value="VOC_core"/>
</dbReference>
<reference evidence="3" key="1">
    <citation type="submission" date="2022-06" db="EMBL/GenBank/DDBJ databases">
        <title>Natrinema sp. a new haloarchaeum isolate from saline soil.</title>
        <authorList>
            <person name="Strakova D."/>
            <person name="Galisteo C."/>
            <person name="Sanchez-Porro C."/>
            <person name="Ventosa A."/>
        </authorList>
    </citation>
    <scope>NUCLEOTIDE SEQUENCE</scope>
    <source>
        <strain evidence="3">S1CR25-10</strain>
    </source>
</reference>
<evidence type="ECO:0000259" key="2">
    <source>
        <dbReference type="PROSITE" id="PS51819"/>
    </source>
</evidence>
<keyword evidence="4" id="KW-1185">Reference proteome</keyword>
<sequence>MTPVPALPDETRPGRSALRVADAAVTIDFYRDVVGLRVQHRDGPRVTLGAGERALLVLLEDPAAEPRDERETGLYHNAFRVPSRVALGAALERVREGWTLDGASDHGVSEALYCTDPEGNGVEIYRDRPRDAWPRTEDGSVRAAGAPLDLEALAAAADDGAGSNGSQLVPDGTTLGHIHLEVSSLEAARSFYAERLGFDVSMSFAPGACFFAAGGYHHHVGVNTWNQRSTPGEGLGLAWVEFLVPDGDPVDAIRERLDDGDGSVTAIDGGIELADPDGIRIRIRPAE</sequence>
<proteinExistence type="predicted"/>
<protein>
    <submittedName>
        <fullName evidence="3">VOC family protein</fullName>
    </submittedName>
</protein>
<dbReference type="EMBL" id="JAMQOT010000002">
    <property type="protein sequence ID" value="MDF9745536.1"/>
    <property type="molecule type" value="Genomic_DNA"/>
</dbReference>
<dbReference type="PANTHER" id="PTHR43279">
    <property type="entry name" value="CATECHOL-2,3-DIOXYGENASE"/>
    <property type="match status" value="1"/>
</dbReference>
<dbReference type="Proteomes" id="UP001154061">
    <property type="component" value="Unassembled WGS sequence"/>
</dbReference>
<comment type="caution">
    <text evidence="3">The sequence shown here is derived from an EMBL/GenBank/DDBJ whole genome shotgun (WGS) entry which is preliminary data.</text>
</comment>
<dbReference type="AlphaFoldDB" id="A0A9Q4L051"/>
<evidence type="ECO:0000256" key="1">
    <source>
        <dbReference type="ARBA" id="ARBA00022723"/>
    </source>
</evidence>
<dbReference type="Gene3D" id="3.10.180.10">
    <property type="entry name" value="2,3-Dihydroxybiphenyl 1,2-Dioxygenase, domain 1"/>
    <property type="match status" value="2"/>
</dbReference>
<organism evidence="3 4">
    <name type="scientific">Natrinema salsiterrestre</name>
    <dbReference type="NCBI Taxonomy" id="2950540"/>
    <lineage>
        <taxon>Archaea</taxon>
        <taxon>Methanobacteriati</taxon>
        <taxon>Methanobacteriota</taxon>
        <taxon>Stenosarchaea group</taxon>
        <taxon>Halobacteria</taxon>
        <taxon>Halobacteriales</taxon>
        <taxon>Natrialbaceae</taxon>
        <taxon>Natrinema</taxon>
    </lineage>
</organism>
<dbReference type="PANTHER" id="PTHR43279:SF1">
    <property type="entry name" value="CATECHOL-2,3-DIOXYGENASE"/>
    <property type="match status" value="1"/>
</dbReference>
<dbReference type="InterPro" id="IPR018146">
    <property type="entry name" value="Glyoxalase_1_CS"/>
</dbReference>
<dbReference type="GO" id="GO:0046872">
    <property type="term" value="F:metal ion binding"/>
    <property type="evidence" value="ECO:0007669"/>
    <property type="project" value="UniProtKB-KW"/>
</dbReference>
<gene>
    <name evidence="3" type="ORF">NDI89_08045</name>
</gene>
<dbReference type="SUPFAM" id="SSF54593">
    <property type="entry name" value="Glyoxalase/Bleomycin resistance protein/Dihydroxybiphenyl dioxygenase"/>
    <property type="match status" value="2"/>
</dbReference>
<dbReference type="InterPro" id="IPR029068">
    <property type="entry name" value="Glyas_Bleomycin-R_OHBP_Dase"/>
</dbReference>
<feature type="domain" description="VOC" evidence="2">
    <location>
        <begin position="12"/>
        <end position="127"/>
    </location>
</feature>
<dbReference type="PROSITE" id="PS51819">
    <property type="entry name" value="VOC"/>
    <property type="match status" value="2"/>
</dbReference>
<accession>A0A9Q4L051</accession>
<evidence type="ECO:0000313" key="3">
    <source>
        <dbReference type="EMBL" id="MDF9745536.1"/>
    </source>
</evidence>
<dbReference type="RefSeq" id="WP_277521022.1">
    <property type="nucleotide sequence ID" value="NZ_JAMQOT010000002.1"/>
</dbReference>
<name>A0A9Q4L051_9EURY</name>
<keyword evidence="1" id="KW-0479">Metal-binding</keyword>
<dbReference type="PROSITE" id="PS00934">
    <property type="entry name" value="GLYOXALASE_I_1"/>
    <property type="match status" value="1"/>
</dbReference>
<dbReference type="InterPro" id="IPR004360">
    <property type="entry name" value="Glyas_Fos-R_dOase_dom"/>
</dbReference>